<accession>A0A0E9QDY0</accession>
<reference evidence="1" key="2">
    <citation type="journal article" date="2015" name="Fish Shellfish Immunol.">
        <title>Early steps in the European eel (Anguilla anguilla)-Vibrio vulnificus interaction in the gills: Role of the RtxA13 toxin.</title>
        <authorList>
            <person name="Callol A."/>
            <person name="Pajuelo D."/>
            <person name="Ebbesson L."/>
            <person name="Teles M."/>
            <person name="MacKenzie S."/>
            <person name="Amaro C."/>
        </authorList>
    </citation>
    <scope>NUCLEOTIDE SEQUENCE</scope>
</reference>
<proteinExistence type="predicted"/>
<sequence length="26" mass="3053">MTGMTGRKPKLFRLANGENAEWLFRK</sequence>
<name>A0A0E9QDY0_ANGAN</name>
<protein>
    <submittedName>
        <fullName evidence="1">Uncharacterized protein</fullName>
    </submittedName>
</protein>
<evidence type="ECO:0000313" key="1">
    <source>
        <dbReference type="EMBL" id="JAH14293.1"/>
    </source>
</evidence>
<reference evidence="1" key="1">
    <citation type="submission" date="2014-11" db="EMBL/GenBank/DDBJ databases">
        <authorList>
            <person name="Amaro Gonzalez C."/>
        </authorList>
    </citation>
    <scope>NUCLEOTIDE SEQUENCE</scope>
</reference>
<dbReference type="EMBL" id="GBXM01094284">
    <property type="protein sequence ID" value="JAH14293.1"/>
    <property type="molecule type" value="Transcribed_RNA"/>
</dbReference>
<organism evidence="1">
    <name type="scientific">Anguilla anguilla</name>
    <name type="common">European freshwater eel</name>
    <name type="synonym">Muraena anguilla</name>
    <dbReference type="NCBI Taxonomy" id="7936"/>
    <lineage>
        <taxon>Eukaryota</taxon>
        <taxon>Metazoa</taxon>
        <taxon>Chordata</taxon>
        <taxon>Craniata</taxon>
        <taxon>Vertebrata</taxon>
        <taxon>Euteleostomi</taxon>
        <taxon>Actinopterygii</taxon>
        <taxon>Neopterygii</taxon>
        <taxon>Teleostei</taxon>
        <taxon>Anguilliformes</taxon>
        <taxon>Anguillidae</taxon>
        <taxon>Anguilla</taxon>
    </lineage>
</organism>
<dbReference type="AlphaFoldDB" id="A0A0E9QDY0"/>